<keyword evidence="2" id="KW-0238">DNA-binding</keyword>
<dbReference type="InterPro" id="IPR014710">
    <property type="entry name" value="RmlC-like_jellyroll"/>
</dbReference>
<feature type="domain" description="HTH araC/xylS-type" evidence="4">
    <location>
        <begin position="157"/>
        <end position="255"/>
    </location>
</feature>
<dbReference type="SUPFAM" id="SSF46689">
    <property type="entry name" value="Homeodomain-like"/>
    <property type="match status" value="1"/>
</dbReference>
<evidence type="ECO:0000259" key="4">
    <source>
        <dbReference type="PROSITE" id="PS01124"/>
    </source>
</evidence>
<name>A0ABS0Y611_9HYPH</name>
<evidence type="ECO:0000256" key="1">
    <source>
        <dbReference type="ARBA" id="ARBA00023015"/>
    </source>
</evidence>
<sequence length="267" mass="30524">MTAPHMHSQFEFNYVLEGAMTYWFDDHIIEVGAGSLVLFWGMIPHQTIAREPGTHFSCLYIPSAVLLGVQSCDGLRTALFEGAFAVARTCLPYDPEQTERWRKDLLTGDPLLQDIVREEVSARLRRLERDGWHDIRAVARPEAPGARAAMKRLAKVELMARFIDEHACDDIDVASVARSVELHPNYAMDLFRRGVGQTIVQYIIRRRLDIALSVLVSTEQTVADIAFQAGFKSLSRFYEAFTSRFGMSPNRYRRHYRQVYRPAGDRI</sequence>
<dbReference type="InterPro" id="IPR020449">
    <property type="entry name" value="Tscrpt_reg_AraC-type_HTH"/>
</dbReference>
<evidence type="ECO:0000256" key="2">
    <source>
        <dbReference type="ARBA" id="ARBA00023125"/>
    </source>
</evidence>
<dbReference type="PANTHER" id="PTHR43280:SF27">
    <property type="entry name" value="TRANSCRIPTIONAL REGULATOR MTLR"/>
    <property type="match status" value="1"/>
</dbReference>
<proteinExistence type="predicted"/>
<dbReference type="Pfam" id="PF12833">
    <property type="entry name" value="HTH_18"/>
    <property type="match status" value="1"/>
</dbReference>
<dbReference type="InterPro" id="IPR013096">
    <property type="entry name" value="Cupin_2"/>
</dbReference>
<comment type="caution">
    <text evidence="5">The sequence shown here is derived from an EMBL/GenBank/DDBJ whole genome shotgun (WGS) entry which is preliminary data.</text>
</comment>
<accession>A0ABS0Y611</accession>
<evidence type="ECO:0000313" key="5">
    <source>
        <dbReference type="EMBL" id="MBJ6127308.1"/>
    </source>
</evidence>
<dbReference type="SUPFAM" id="SSF51182">
    <property type="entry name" value="RmlC-like cupins"/>
    <property type="match status" value="1"/>
</dbReference>
<dbReference type="InterPro" id="IPR011051">
    <property type="entry name" value="RmlC_Cupin_sf"/>
</dbReference>
<keyword evidence="1" id="KW-0805">Transcription regulation</keyword>
<dbReference type="SMART" id="SM00342">
    <property type="entry name" value="HTH_ARAC"/>
    <property type="match status" value="1"/>
</dbReference>
<dbReference type="PROSITE" id="PS01124">
    <property type="entry name" value="HTH_ARAC_FAMILY_2"/>
    <property type="match status" value="1"/>
</dbReference>
<evidence type="ECO:0000256" key="3">
    <source>
        <dbReference type="ARBA" id="ARBA00023163"/>
    </source>
</evidence>
<organism evidence="5 6">
    <name type="scientific">Microvirga splendida</name>
    <dbReference type="NCBI Taxonomy" id="2795727"/>
    <lineage>
        <taxon>Bacteria</taxon>
        <taxon>Pseudomonadati</taxon>
        <taxon>Pseudomonadota</taxon>
        <taxon>Alphaproteobacteria</taxon>
        <taxon>Hyphomicrobiales</taxon>
        <taxon>Methylobacteriaceae</taxon>
        <taxon>Microvirga</taxon>
    </lineage>
</organism>
<dbReference type="Pfam" id="PF07883">
    <property type="entry name" value="Cupin_2"/>
    <property type="match status" value="1"/>
</dbReference>
<dbReference type="Gene3D" id="1.10.10.60">
    <property type="entry name" value="Homeodomain-like"/>
    <property type="match status" value="1"/>
</dbReference>
<dbReference type="Proteomes" id="UP000620670">
    <property type="component" value="Unassembled WGS sequence"/>
</dbReference>
<gene>
    <name evidence="5" type="ORF">JAO75_18040</name>
</gene>
<dbReference type="InterPro" id="IPR018060">
    <property type="entry name" value="HTH_AraC"/>
</dbReference>
<dbReference type="PROSITE" id="PS00041">
    <property type="entry name" value="HTH_ARAC_FAMILY_1"/>
    <property type="match status" value="1"/>
</dbReference>
<protein>
    <submittedName>
        <fullName evidence="5">Helix-turn-helix domain-containing protein</fullName>
    </submittedName>
</protein>
<dbReference type="EMBL" id="JAELXT010000023">
    <property type="protein sequence ID" value="MBJ6127308.1"/>
    <property type="molecule type" value="Genomic_DNA"/>
</dbReference>
<dbReference type="PRINTS" id="PR00032">
    <property type="entry name" value="HTHARAC"/>
</dbReference>
<dbReference type="Gene3D" id="2.60.120.10">
    <property type="entry name" value="Jelly Rolls"/>
    <property type="match status" value="1"/>
</dbReference>
<dbReference type="PANTHER" id="PTHR43280">
    <property type="entry name" value="ARAC-FAMILY TRANSCRIPTIONAL REGULATOR"/>
    <property type="match status" value="1"/>
</dbReference>
<keyword evidence="6" id="KW-1185">Reference proteome</keyword>
<reference evidence="6" key="1">
    <citation type="submission" date="2020-12" db="EMBL/GenBank/DDBJ databases">
        <title>Hymenobacter sp.</title>
        <authorList>
            <person name="Kim M.K."/>
        </authorList>
    </citation>
    <scope>NUCLEOTIDE SEQUENCE [LARGE SCALE GENOMIC DNA]</scope>
    <source>
        <strain evidence="6">BT325</strain>
    </source>
</reference>
<evidence type="ECO:0000313" key="6">
    <source>
        <dbReference type="Proteomes" id="UP000620670"/>
    </source>
</evidence>
<dbReference type="InterPro" id="IPR009057">
    <property type="entry name" value="Homeodomain-like_sf"/>
</dbReference>
<dbReference type="InterPro" id="IPR018062">
    <property type="entry name" value="HTH_AraC-typ_CS"/>
</dbReference>
<keyword evidence="3" id="KW-0804">Transcription</keyword>